<dbReference type="STRING" id="7168.A0A182NLY0"/>
<dbReference type="InterPro" id="IPR001254">
    <property type="entry name" value="Trypsin_dom"/>
</dbReference>
<dbReference type="PROSITE" id="PS50240">
    <property type="entry name" value="TRYPSIN_DOM"/>
    <property type="match status" value="1"/>
</dbReference>
<dbReference type="InterPro" id="IPR009003">
    <property type="entry name" value="Peptidase_S1_PA"/>
</dbReference>
<dbReference type="AlphaFoldDB" id="A0A182NLY0"/>
<evidence type="ECO:0000256" key="3">
    <source>
        <dbReference type="ARBA" id="ARBA00022825"/>
    </source>
</evidence>
<keyword evidence="8" id="KW-1185">Reference proteome</keyword>
<dbReference type="PANTHER" id="PTHR24276">
    <property type="entry name" value="POLYSERASE-RELATED"/>
    <property type="match status" value="1"/>
</dbReference>
<dbReference type="SMART" id="SM00020">
    <property type="entry name" value="Tryp_SPc"/>
    <property type="match status" value="1"/>
</dbReference>
<reference evidence="7" key="2">
    <citation type="submission" date="2020-05" db="UniProtKB">
        <authorList>
            <consortium name="EnsemblMetazoa"/>
        </authorList>
    </citation>
    <scope>IDENTIFICATION</scope>
    <source>
        <strain evidence="7">WRAIR2</strain>
    </source>
</reference>
<name>A0A182NLY0_9DIPT</name>
<keyword evidence="1" id="KW-0645">Protease</keyword>
<evidence type="ECO:0000313" key="7">
    <source>
        <dbReference type="EnsemblMetazoa" id="ADIR008661-PA"/>
    </source>
</evidence>
<dbReference type="InterPro" id="IPR043504">
    <property type="entry name" value="Peptidase_S1_PA_chymotrypsin"/>
</dbReference>
<dbReference type="PANTHER" id="PTHR24276:SF91">
    <property type="entry name" value="AT26814P-RELATED"/>
    <property type="match status" value="1"/>
</dbReference>
<sequence length="175" mass="19061">MVTFSSLEADLFDVHAGSANLNAGGSRFKVRAVHSHEEYGSFQNDIALLEMKERFQFDEYIQPIELMDEELPPGTEVVISGYGRVGSTFPASPKLLYTTMYVVEDEDCNGIGEGLICIDKKGSYGACFGDSGGPAVHDGKLVGVANFIIGECGGDYPDGYAKVSYYLDWINNTMK</sequence>
<dbReference type="Proteomes" id="UP000075884">
    <property type="component" value="Unassembled WGS sequence"/>
</dbReference>
<dbReference type="VEuPathDB" id="VectorBase:ADIR008661"/>
<dbReference type="CDD" id="cd00190">
    <property type="entry name" value="Tryp_SPc"/>
    <property type="match status" value="1"/>
</dbReference>
<dbReference type="GO" id="GO:0004252">
    <property type="term" value="F:serine-type endopeptidase activity"/>
    <property type="evidence" value="ECO:0007669"/>
    <property type="project" value="InterPro"/>
</dbReference>
<keyword evidence="2" id="KW-0378">Hydrolase</keyword>
<keyword evidence="3" id="KW-0720">Serine protease</keyword>
<dbReference type="Gene3D" id="2.40.10.10">
    <property type="entry name" value="Trypsin-like serine proteases"/>
    <property type="match status" value="1"/>
</dbReference>
<feature type="domain" description="Peptidase S1" evidence="6">
    <location>
        <begin position="1"/>
        <end position="175"/>
    </location>
</feature>
<dbReference type="GO" id="GO:0006508">
    <property type="term" value="P:proteolysis"/>
    <property type="evidence" value="ECO:0007669"/>
    <property type="project" value="UniProtKB-KW"/>
</dbReference>
<organism evidence="7 8">
    <name type="scientific">Anopheles dirus</name>
    <dbReference type="NCBI Taxonomy" id="7168"/>
    <lineage>
        <taxon>Eukaryota</taxon>
        <taxon>Metazoa</taxon>
        <taxon>Ecdysozoa</taxon>
        <taxon>Arthropoda</taxon>
        <taxon>Hexapoda</taxon>
        <taxon>Insecta</taxon>
        <taxon>Pterygota</taxon>
        <taxon>Neoptera</taxon>
        <taxon>Endopterygota</taxon>
        <taxon>Diptera</taxon>
        <taxon>Nematocera</taxon>
        <taxon>Culicoidea</taxon>
        <taxon>Culicidae</taxon>
        <taxon>Anophelinae</taxon>
        <taxon>Anopheles</taxon>
    </lineage>
</organism>
<evidence type="ECO:0000256" key="5">
    <source>
        <dbReference type="ARBA" id="ARBA00024195"/>
    </source>
</evidence>
<accession>A0A182NLY0</accession>
<evidence type="ECO:0000256" key="4">
    <source>
        <dbReference type="ARBA" id="ARBA00023157"/>
    </source>
</evidence>
<dbReference type="SUPFAM" id="SSF50494">
    <property type="entry name" value="Trypsin-like serine proteases"/>
    <property type="match status" value="1"/>
</dbReference>
<evidence type="ECO:0000313" key="8">
    <source>
        <dbReference type="Proteomes" id="UP000075884"/>
    </source>
</evidence>
<dbReference type="InterPro" id="IPR050430">
    <property type="entry name" value="Peptidase_S1"/>
</dbReference>
<reference evidence="8" key="1">
    <citation type="submission" date="2013-03" db="EMBL/GenBank/DDBJ databases">
        <title>The Genome Sequence of Anopheles dirus WRAIR2.</title>
        <authorList>
            <consortium name="The Broad Institute Genomics Platform"/>
            <person name="Neafsey D.E."/>
            <person name="Walton C."/>
            <person name="Walker B."/>
            <person name="Young S.K."/>
            <person name="Zeng Q."/>
            <person name="Gargeya S."/>
            <person name="Fitzgerald M."/>
            <person name="Haas B."/>
            <person name="Abouelleil A."/>
            <person name="Allen A.W."/>
            <person name="Alvarado L."/>
            <person name="Arachchi H.M."/>
            <person name="Berlin A.M."/>
            <person name="Chapman S.B."/>
            <person name="Gainer-Dewar J."/>
            <person name="Goldberg J."/>
            <person name="Griggs A."/>
            <person name="Gujja S."/>
            <person name="Hansen M."/>
            <person name="Howarth C."/>
            <person name="Imamovic A."/>
            <person name="Ireland A."/>
            <person name="Larimer J."/>
            <person name="McCowan C."/>
            <person name="Murphy C."/>
            <person name="Pearson M."/>
            <person name="Poon T.W."/>
            <person name="Priest M."/>
            <person name="Roberts A."/>
            <person name="Saif S."/>
            <person name="Shea T."/>
            <person name="Sisk P."/>
            <person name="Sykes S."/>
            <person name="Wortman J."/>
            <person name="Nusbaum C."/>
            <person name="Birren B."/>
        </authorList>
    </citation>
    <scope>NUCLEOTIDE SEQUENCE [LARGE SCALE GENOMIC DNA]</scope>
    <source>
        <strain evidence="8">WRAIR2</strain>
    </source>
</reference>
<dbReference type="Pfam" id="PF00089">
    <property type="entry name" value="Trypsin"/>
    <property type="match status" value="1"/>
</dbReference>
<keyword evidence="4" id="KW-1015">Disulfide bond</keyword>
<evidence type="ECO:0000256" key="1">
    <source>
        <dbReference type="ARBA" id="ARBA00022670"/>
    </source>
</evidence>
<evidence type="ECO:0000259" key="6">
    <source>
        <dbReference type="PROSITE" id="PS50240"/>
    </source>
</evidence>
<proteinExistence type="inferred from homology"/>
<protein>
    <recommendedName>
        <fullName evidence="6">Peptidase S1 domain-containing protein</fullName>
    </recommendedName>
</protein>
<evidence type="ECO:0000256" key="2">
    <source>
        <dbReference type="ARBA" id="ARBA00022801"/>
    </source>
</evidence>
<dbReference type="EnsemblMetazoa" id="ADIR008661-RA">
    <property type="protein sequence ID" value="ADIR008661-PA"/>
    <property type="gene ID" value="ADIR008661"/>
</dbReference>
<comment type="similarity">
    <text evidence="5">Belongs to the peptidase S1 family. CLIP subfamily.</text>
</comment>